<keyword evidence="1" id="KW-0472">Membrane</keyword>
<dbReference type="EMBL" id="CP097320">
    <property type="protein sequence ID" value="UQX12841.1"/>
    <property type="molecule type" value="Genomic_DNA"/>
</dbReference>
<organism evidence="2 3">
    <name type="scientific">Candidatus Mycobacterium methanotrophicum</name>
    <dbReference type="NCBI Taxonomy" id="2943498"/>
    <lineage>
        <taxon>Bacteria</taxon>
        <taxon>Bacillati</taxon>
        <taxon>Actinomycetota</taxon>
        <taxon>Actinomycetes</taxon>
        <taxon>Mycobacteriales</taxon>
        <taxon>Mycobacteriaceae</taxon>
        <taxon>Mycobacterium</taxon>
    </lineage>
</organism>
<proteinExistence type="predicted"/>
<reference evidence="2" key="1">
    <citation type="submission" date="2022-05" db="EMBL/GenBank/DDBJ databases">
        <title>A methanotrophic Mycobacterium dominates a cave microbial ecosystem.</title>
        <authorList>
            <person name="Van Spanning R.J.M."/>
            <person name="Guan Q."/>
            <person name="Melkonian C."/>
            <person name="Gallant J."/>
            <person name="Polerecky L."/>
            <person name="Flot J.-F."/>
            <person name="Brandt B.W."/>
            <person name="Braster M."/>
            <person name="Iturbe Espinoza P."/>
            <person name="Aerts J."/>
            <person name="Meima-Franke M."/>
            <person name="Piersma S.R."/>
            <person name="Bunduc C."/>
            <person name="Ummels R."/>
            <person name="Pain A."/>
            <person name="Fleming E.J."/>
            <person name="van der Wel N."/>
            <person name="Gherman V.D."/>
            <person name="Sarbu S.M."/>
            <person name="Bodelier P.L.E."/>
            <person name="Bitter W."/>
        </authorList>
    </citation>
    <scope>NUCLEOTIDE SEQUENCE</scope>
    <source>
        <strain evidence="2">Sulfur Cave</strain>
    </source>
</reference>
<name>A0ABY4QS63_9MYCO</name>
<accession>A0ABY4QS63</accession>
<gene>
    <name evidence="2" type="ORF">M5I08_12355</name>
</gene>
<dbReference type="Proteomes" id="UP001056610">
    <property type="component" value="Chromosome"/>
</dbReference>
<evidence type="ECO:0000313" key="2">
    <source>
        <dbReference type="EMBL" id="UQX12841.1"/>
    </source>
</evidence>
<evidence type="ECO:0000313" key="3">
    <source>
        <dbReference type="Proteomes" id="UP001056610"/>
    </source>
</evidence>
<keyword evidence="3" id="KW-1185">Reference proteome</keyword>
<protein>
    <submittedName>
        <fullName evidence="2">Uncharacterized protein</fullName>
    </submittedName>
</protein>
<keyword evidence="1" id="KW-0812">Transmembrane</keyword>
<evidence type="ECO:0000256" key="1">
    <source>
        <dbReference type="SAM" id="Phobius"/>
    </source>
</evidence>
<keyword evidence="1" id="KW-1133">Transmembrane helix</keyword>
<dbReference type="RefSeq" id="WP_219066898.1">
    <property type="nucleotide sequence ID" value="NZ_CAJUXY010000012.1"/>
</dbReference>
<feature type="transmembrane region" description="Helical" evidence="1">
    <location>
        <begin position="20"/>
        <end position="43"/>
    </location>
</feature>
<sequence length="70" mass="7504">MAEFVVVEGPELMCVVVKAVSGVLHLVEVVTVVMGGGFLLGALSHDVQFFSTQLDDLFQCLFQIHAVSPV</sequence>